<evidence type="ECO:0000313" key="3">
    <source>
        <dbReference type="EMBL" id="BET01711.1"/>
    </source>
</evidence>
<dbReference type="PANTHER" id="PTHR31716">
    <property type="entry name" value="PROTEIN FMC1 HOMOLOG"/>
    <property type="match status" value="1"/>
</dbReference>
<proteinExistence type="inferred from homology"/>
<dbReference type="Proteomes" id="UP001307889">
    <property type="component" value="Chromosome 13"/>
</dbReference>
<dbReference type="EMBL" id="AP028921">
    <property type="protein sequence ID" value="BET01711.1"/>
    <property type="molecule type" value="Genomic_DNA"/>
</dbReference>
<comment type="similarity">
    <text evidence="1">Belongs to the FMC1 family.</text>
</comment>
<keyword evidence="4" id="KW-1185">Reference proteome</keyword>
<protein>
    <recommendedName>
        <fullName evidence="2">Protein FMC1 homolog</fullName>
    </recommendedName>
</protein>
<evidence type="ECO:0000313" key="4">
    <source>
        <dbReference type="Proteomes" id="UP001307889"/>
    </source>
</evidence>
<organism evidence="3 4">
    <name type="scientific">Nesidiocoris tenuis</name>
    <dbReference type="NCBI Taxonomy" id="355587"/>
    <lineage>
        <taxon>Eukaryota</taxon>
        <taxon>Metazoa</taxon>
        <taxon>Ecdysozoa</taxon>
        <taxon>Arthropoda</taxon>
        <taxon>Hexapoda</taxon>
        <taxon>Insecta</taxon>
        <taxon>Pterygota</taxon>
        <taxon>Neoptera</taxon>
        <taxon>Paraneoptera</taxon>
        <taxon>Hemiptera</taxon>
        <taxon>Heteroptera</taxon>
        <taxon>Panheteroptera</taxon>
        <taxon>Cimicomorpha</taxon>
        <taxon>Miridae</taxon>
        <taxon>Dicyphina</taxon>
        <taxon>Nesidiocoris</taxon>
    </lineage>
</organism>
<accession>A0ABN7BBF3</accession>
<gene>
    <name evidence="3" type="ORF">NTJ_14528</name>
</gene>
<reference evidence="3 4" key="1">
    <citation type="submission" date="2023-09" db="EMBL/GenBank/DDBJ databases">
        <title>Nesidiocoris tenuis whole genome shotgun sequence.</title>
        <authorList>
            <person name="Shibata T."/>
            <person name="Shimoda M."/>
            <person name="Kobayashi T."/>
            <person name="Uehara T."/>
        </authorList>
    </citation>
    <scope>NUCLEOTIDE SEQUENCE [LARGE SCALE GENOMIC DNA]</scope>
    <source>
        <strain evidence="3 4">Japan</strain>
    </source>
</reference>
<dbReference type="PANTHER" id="PTHR31716:SF1">
    <property type="entry name" value="PROTEIN FMC1 HOMOLOG"/>
    <property type="match status" value="1"/>
</dbReference>
<dbReference type="InterPro" id="IPR037667">
    <property type="entry name" value="FMC1_homologue"/>
</dbReference>
<evidence type="ECO:0000256" key="1">
    <source>
        <dbReference type="ARBA" id="ARBA00009058"/>
    </source>
</evidence>
<name>A0ABN7BBF3_9HEMI</name>
<sequence>MNGYRYSSRLKTLRHLLSELRQCSSTGKIADVPVGGYVLSQFKRFRTIDESSRSTEEMTCLMNAYVTYLSSIRNYKEIFANYFSKKSLGIRETANMVGFELPQDSTGPIVKP</sequence>
<evidence type="ECO:0000256" key="2">
    <source>
        <dbReference type="ARBA" id="ARBA00013846"/>
    </source>
</evidence>